<dbReference type="OrthoDB" id="5089539at2759"/>
<dbReference type="AlphaFoldDB" id="A0A8H4UBH6"/>
<feature type="compositionally biased region" description="Basic residues" evidence="1">
    <location>
        <begin position="9"/>
        <end position="19"/>
    </location>
</feature>
<feature type="compositionally biased region" description="Polar residues" evidence="1">
    <location>
        <begin position="203"/>
        <end position="213"/>
    </location>
</feature>
<dbReference type="EMBL" id="JABEXW010000028">
    <property type="protein sequence ID" value="KAF4973135.1"/>
    <property type="molecule type" value="Genomic_DNA"/>
</dbReference>
<evidence type="ECO:0000313" key="3">
    <source>
        <dbReference type="Proteomes" id="UP000622797"/>
    </source>
</evidence>
<sequence>MLSQTPSRPRGRPPGRRNKPRESQEFPQNIMSDEQIRINLGRSQGKSSSDSYVGGACRTIFKITNQYPWEWATGFAPRKWTIDVVRHLRNLIKGFSDKTQGNNHINTCQEVKNWLRAQASKRDMHAPQLTEDDLQDALKYFMIETKTRAKASKKTTETGPSTSALEVVGVTYHDDEEDDTESSLFIDDDLDEHFAQDHDQDNKSSIFMSSNEATPGPPKRSGSPHECSQAHKRARLIQPQDADVQPDTAMSNDITVSQETSVSKYLTTANDTCLSRFVPDTSYRPESITDLINGSDHLRSKKEKEKEHITRALTELRASMQAKENCMTPSTAVNHAALDKLRRTVRKYKETKEEIKSGKDFFEQHHQDLAVGAAVVASYYHNYKRRLRDCDELIKQTQLQIQEKLKKAAQNTSGIKAQLEKDMAETLRLEARELEIVQYLEYYHVIGSLMKLGPPGSG</sequence>
<organism evidence="2 3">
    <name type="scientific">Fusarium sarcochroum</name>
    <dbReference type="NCBI Taxonomy" id="1208366"/>
    <lineage>
        <taxon>Eukaryota</taxon>
        <taxon>Fungi</taxon>
        <taxon>Dikarya</taxon>
        <taxon>Ascomycota</taxon>
        <taxon>Pezizomycotina</taxon>
        <taxon>Sordariomycetes</taxon>
        <taxon>Hypocreomycetidae</taxon>
        <taxon>Hypocreales</taxon>
        <taxon>Nectriaceae</taxon>
        <taxon>Fusarium</taxon>
        <taxon>Fusarium lateritium species complex</taxon>
    </lineage>
</organism>
<comment type="caution">
    <text evidence="2">The sequence shown here is derived from an EMBL/GenBank/DDBJ whole genome shotgun (WGS) entry which is preliminary data.</text>
</comment>
<evidence type="ECO:0000256" key="1">
    <source>
        <dbReference type="SAM" id="MobiDB-lite"/>
    </source>
</evidence>
<feature type="region of interest" description="Disordered" evidence="1">
    <location>
        <begin position="1"/>
        <end position="29"/>
    </location>
</feature>
<keyword evidence="3" id="KW-1185">Reference proteome</keyword>
<dbReference type="Proteomes" id="UP000622797">
    <property type="component" value="Unassembled WGS sequence"/>
</dbReference>
<proteinExistence type="predicted"/>
<protein>
    <submittedName>
        <fullName evidence="2">Uncharacterized protein</fullName>
    </submittedName>
</protein>
<name>A0A8H4UBH6_9HYPO</name>
<feature type="region of interest" description="Disordered" evidence="1">
    <location>
        <begin position="201"/>
        <end position="241"/>
    </location>
</feature>
<gene>
    <name evidence="2" type="ORF">FSARC_479</name>
</gene>
<evidence type="ECO:0000313" key="2">
    <source>
        <dbReference type="EMBL" id="KAF4973135.1"/>
    </source>
</evidence>
<reference evidence="2" key="2">
    <citation type="submission" date="2020-05" db="EMBL/GenBank/DDBJ databases">
        <authorList>
            <person name="Kim H.-S."/>
            <person name="Proctor R.H."/>
            <person name="Brown D.W."/>
        </authorList>
    </citation>
    <scope>NUCLEOTIDE SEQUENCE</scope>
    <source>
        <strain evidence="2">NRRL 20472</strain>
    </source>
</reference>
<accession>A0A8H4UBH6</accession>
<reference evidence="2" key="1">
    <citation type="journal article" date="2020" name="BMC Genomics">
        <title>Correction to: Identification and distribution of gene clusters required for synthesis of sphingolipid metabolism inhibitors in diverse species of the filamentous fungus Fusarium.</title>
        <authorList>
            <person name="Kim H.S."/>
            <person name="Lohmar J.M."/>
            <person name="Busman M."/>
            <person name="Brown D.W."/>
            <person name="Naumann T.A."/>
            <person name="Divon H.H."/>
            <person name="Lysoe E."/>
            <person name="Uhlig S."/>
            <person name="Proctor R.H."/>
        </authorList>
    </citation>
    <scope>NUCLEOTIDE SEQUENCE</scope>
    <source>
        <strain evidence="2">NRRL 20472</strain>
    </source>
</reference>